<evidence type="ECO:0000313" key="1">
    <source>
        <dbReference type="EMBL" id="ARU94115.1"/>
    </source>
</evidence>
<dbReference type="RefSeq" id="WP_087488480.1">
    <property type="nucleotide sequence ID" value="NZ_CP015579.1"/>
</dbReference>
<keyword evidence="3" id="KW-1185">Reference proteome</keyword>
<accession>A0A1Y0LK30</accession>
<gene>
    <name evidence="1" type="ORF">A7K98_10220</name>
    <name evidence="2" type="ORF">A7K99_10220</name>
</gene>
<dbReference type="EMBL" id="CP015579">
    <property type="protein sequence ID" value="ARU94115.1"/>
    <property type="molecule type" value="Genomic_DNA"/>
</dbReference>
<reference evidence="3 4" key="1">
    <citation type="submission" date="2016-05" db="EMBL/GenBank/DDBJ databases">
        <title>Complete genome sequence of two 2,5-diketo-D-glunonic acid producing strain Tatumella citrea.</title>
        <authorList>
            <person name="Duan C."/>
            <person name="Yang J."/>
            <person name="Yang S."/>
        </authorList>
    </citation>
    <scope>NUCLEOTIDE SEQUENCE [LARGE SCALE GENOMIC DNA]</scope>
    <source>
        <strain evidence="2 3">ATCC 39140</strain>
        <strain evidence="1 4">DSM 13699</strain>
    </source>
</reference>
<dbReference type="EMBL" id="CP015581">
    <property type="protein sequence ID" value="ARU98155.1"/>
    <property type="molecule type" value="Genomic_DNA"/>
</dbReference>
<dbReference type="AlphaFoldDB" id="A0A1Y0LK30"/>
<evidence type="ECO:0000313" key="3">
    <source>
        <dbReference type="Proteomes" id="UP000195729"/>
    </source>
</evidence>
<dbReference type="InterPro" id="IPR038191">
    <property type="entry name" value="YciN_sf"/>
</dbReference>
<sequence length="83" mass="9482">MNTTPETLDATALITLANQKLQQHKDYFPAMKITSVRQQGPLLIFSGPWFADTQGMPTQQSTLAFNMFKFLTVELSPHYYLKE</sequence>
<proteinExistence type="predicted"/>
<dbReference type="Pfam" id="PF10692">
    <property type="entry name" value="DUF2498"/>
    <property type="match status" value="1"/>
</dbReference>
<name>A0A1Y0LK30_TATCI</name>
<dbReference type="InterPro" id="IPR019633">
    <property type="entry name" value="DUF2498"/>
</dbReference>
<dbReference type="OrthoDB" id="6215372at2"/>
<dbReference type="Proteomes" id="UP000195729">
    <property type="component" value="Chromosome"/>
</dbReference>
<evidence type="ECO:0008006" key="5">
    <source>
        <dbReference type="Google" id="ProtNLM"/>
    </source>
</evidence>
<organism evidence="1 4">
    <name type="scientific">Tatumella citrea</name>
    <name type="common">Pantoea citrea</name>
    <dbReference type="NCBI Taxonomy" id="53336"/>
    <lineage>
        <taxon>Bacteria</taxon>
        <taxon>Pseudomonadati</taxon>
        <taxon>Pseudomonadota</taxon>
        <taxon>Gammaproteobacteria</taxon>
        <taxon>Enterobacterales</taxon>
        <taxon>Erwiniaceae</taxon>
        <taxon>Tatumella</taxon>
    </lineage>
</organism>
<dbReference type="Proteomes" id="UP000195814">
    <property type="component" value="Chromosome"/>
</dbReference>
<evidence type="ECO:0000313" key="2">
    <source>
        <dbReference type="EMBL" id="ARU98155.1"/>
    </source>
</evidence>
<protein>
    <recommendedName>
        <fullName evidence="5">DUF2498 domain-containing protein</fullName>
    </recommendedName>
</protein>
<dbReference type="Gene3D" id="3.30.300.360">
    <property type="entry name" value="Protein of unknown function (DUF2498)"/>
    <property type="match status" value="1"/>
</dbReference>
<dbReference type="KEGG" id="tci:A7K98_10220"/>
<evidence type="ECO:0000313" key="4">
    <source>
        <dbReference type="Proteomes" id="UP000195814"/>
    </source>
</evidence>